<name>A0ABP9E495_9GAMM</name>
<dbReference type="InterPro" id="IPR025629">
    <property type="entry name" value="DUF4287"/>
</dbReference>
<organism evidence="2 3">
    <name type="scientific">Luteimonas vadosa</name>
    <dbReference type="NCBI Taxonomy" id="1165507"/>
    <lineage>
        <taxon>Bacteria</taxon>
        <taxon>Pseudomonadati</taxon>
        <taxon>Pseudomonadota</taxon>
        <taxon>Gammaproteobacteria</taxon>
        <taxon>Lysobacterales</taxon>
        <taxon>Lysobacteraceae</taxon>
        <taxon>Luteimonas</taxon>
    </lineage>
</organism>
<feature type="domain" description="DUF5655" evidence="1">
    <location>
        <begin position="116"/>
        <end position="222"/>
    </location>
</feature>
<keyword evidence="3" id="KW-1185">Reference proteome</keyword>
<dbReference type="Pfam" id="PF14117">
    <property type="entry name" value="DUF4287"/>
    <property type="match status" value="1"/>
</dbReference>
<protein>
    <recommendedName>
        <fullName evidence="1">DUF5655 domain-containing protein</fullName>
    </recommendedName>
</protein>
<evidence type="ECO:0000259" key="1">
    <source>
        <dbReference type="Pfam" id="PF18899"/>
    </source>
</evidence>
<dbReference type="InterPro" id="IPR043714">
    <property type="entry name" value="DUF5655"/>
</dbReference>
<sequence length="224" mass="24229">MHPFYGADCNSKPVLRPTRVHARMGRPPREKPMPDQQKALDTQLANIQKKTGKTLAQLRALIAKSGLQKHGQIRDMLKSELGLGHGDANTLAHVALDPGSATVKSSSAGHDVGAEVDRIYSGPKAGLRSLHDAVMARIAKLGPFEVAPKKAYLSLRRKKQFAMVGPATKTQLEIGLNLTDSTPTERLLAVKQPAMCSAKVRLADAGEIDDELIGWIRQAYEQAG</sequence>
<evidence type="ECO:0000313" key="3">
    <source>
        <dbReference type="Proteomes" id="UP001501323"/>
    </source>
</evidence>
<evidence type="ECO:0000313" key="2">
    <source>
        <dbReference type="EMBL" id="GAA4867931.1"/>
    </source>
</evidence>
<gene>
    <name evidence="2" type="ORF">GCM10023332_20460</name>
</gene>
<dbReference type="EMBL" id="BAABJY010000002">
    <property type="protein sequence ID" value="GAA4867931.1"/>
    <property type="molecule type" value="Genomic_DNA"/>
</dbReference>
<dbReference type="Pfam" id="PF18899">
    <property type="entry name" value="DUF5655"/>
    <property type="match status" value="1"/>
</dbReference>
<dbReference type="Proteomes" id="UP001501323">
    <property type="component" value="Unassembled WGS sequence"/>
</dbReference>
<accession>A0ABP9E495</accession>
<comment type="caution">
    <text evidence="2">The sequence shown here is derived from an EMBL/GenBank/DDBJ whole genome shotgun (WGS) entry which is preliminary data.</text>
</comment>
<reference evidence="3" key="1">
    <citation type="journal article" date="2019" name="Int. J. Syst. Evol. Microbiol.">
        <title>The Global Catalogue of Microorganisms (GCM) 10K type strain sequencing project: providing services to taxonomists for standard genome sequencing and annotation.</title>
        <authorList>
            <consortium name="The Broad Institute Genomics Platform"/>
            <consortium name="The Broad Institute Genome Sequencing Center for Infectious Disease"/>
            <person name="Wu L."/>
            <person name="Ma J."/>
        </authorList>
    </citation>
    <scope>NUCLEOTIDE SEQUENCE [LARGE SCALE GENOMIC DNA]</scope>
    <source>
        <strain evidence="3">JCM 18392</strain>
    </source>
</reference>
<proteinExistence type="predicted"/>